<dbReference type="PROSITE" id="PS50966">
    <property type="entry name" value="ZF_SWIM"/>
    <property type="match status" value="1"/>
</dbReference>
<dbReference type="AlphaFoldDB" id="A0A1B6HJL2"/>
<dbReference type="InterPro" id="IPR013087">
    <property type="entry name" value="Znf_C2H2_type"/>
</dbReference>
<sequence length="917" mass="105386">MEVEENKAVYTDLDAGTIETRRSNVDGIIKNNVVENTSEEYENVSNIKQQDQHVETHNSLQNYELFSDRPNESNSNVDTNESTHNVDDSDSISDTDCKLFVETIVNKVADNIANEVVVPKKKKNGYSCLICSKKFSQNAGRYNHMRNKHGIHPGEKTNVRCLEKNCNFTCSYKEKLQLHLSEIHGLDMVITMKSFDSLQEFLRWKDVFERQEKSRFVKKSGSRVREEGIRVAYYYCSRSGSFVSHGLGIKNSKKKGTSKTNHHCTASITCVELPGGKIEVKICSTHYGHDTDLQHLRLTQTEKYQIAEQLCKGVPRDLILDNVRSSAGPEVDRIHLITMKDVKNIEKAFGIQAAPKEKTNNMFYNLTEWISSIMQTEHCPVLYFKEDAVFTNKNYCLTLILLTTGQQEVLNRYGKNGIYYVTTSVSMNKQHLANYPYRLSIYLTALILVDDLNEAVPVSFLISNRGDNDKYKLFFKSLKKKIPGLSAKVVITDDKKEIYEVWRDVFEEEPCHLWSNRFVDSEWRENLISIPDEELQVAIYEKLYSFLESQDQNELESSLESYIYELQSNEDTSAFGSYFASRFIGTEMLWAGCYGKKNVSVGAHLNMENLYNEIEESGQKRHWDRNFIVRIVQNLLKLVSDKQCVRQTRLHRQIQEIPTHHDLALSIKPETIKAESDCWRVNSVKDPVNIYSKVTQIKESCDPTACILYCSKCNVCVHQFKCTCRVHAYDRTMCKHIHAVALRCFVEMQNKLNVTSNDVPGIASVDPLVNVSGEVICSTEGNSKNSGIEPLPKEELVPIDEKPSVWRRKNKKQKSEENTNENNMLTVLEDVIKGKRVEKPRPPGERKRGRPRKSDVVQEVCDENKVKSVEKKRRGLRTSKSLEMVTKTSEETSVYAGRLRPHRINILRKFKESKSKH</sequence>
<evidence type="ECO:0000259" key="4">
    <source>
        <dbReference type="PROSITE" id="PS50966"/>
    </source>
</evidence>
<keyword evidence="1" id="KW-0479">Metal-binding</keyword>
<reference evidence="5" key="1">
    <citation type="submission" date="2015-11" db="EMBL/GenBank/DDBJ databases">
        <title>De novo transcriptome assembly of four potential Pierce s Disease insect vectors from Arizona vineyards.</title>
        <authorList>
            <person name="Tassone E.E."/>
        </authorList>
    </citation>
    <scope>NUCLEOTIDE SEQUENCE</scope>
</reference>
<dbReference type="InterPro" id="IPR052797">
    <property type="entry name" value="RegFact_GeneExpr_CellDeath"/>
</dbReference>
<evidence type="ECO:0000256" key="2">
    <source>
        <dbReference type="SAM" id="MobiDB-lite"/>
    </source>
</evidence>
<dbReference type="PROSITE" id="PS00028">
    <property type="entry name" value="ZINC_FINGER_C2H2_1"/>
    <property type="match status" value="1"/>
</dbReference>
<feature type="domain" description="SWIM-type" evidence="4">
    <location>
        <begin position="713"/>
        <end position="745"/>
    </location>
</feature>
<feature type="region of interest" description="Disordered" evidence="2">
    <location>
        <begin position="67"/>
        <end position="91"/>
    </location>
</feature>
<name>A0A1B6HJL2_9HEMI</name>
<dbReference type="Gene3D" id="3.30.160.60">
    <property type="entry name" value="Classic Zinc Finger"/>
    <property type="match status" value="1"/>
</dbReference>
<protein>
    <recommendedName>
        <fullName evidence="6">SWIM-type domain-containing protein</fullName>
    </recommendedName>
</protein>
<accession>A0A1B6HJL2</accession>
<dbReference type="GO" id="GO:0008270">
    <property type="term" value="F:zinc ion binding"/>
    <property type="evidence" value="ECO:0007669"/>
    <property type="project" value="UniProtKB-KW"/>
</dbReference>
<evidence type="ECO:0000256" key="1">
    <source>
        <dbReference type="PROSITE-ProRule" id="PRU00042"/>
    </source>
</evidence>
<evidence type="ECO:0000313" key="5">
    <source>
        <dbReference type="EMBL" id="JAS74775.1"/>
    </source>
</evidence>
<evidence type="ECO:0008006" key="6">
    <source>
        <dbReference type="Google" id="ProtNLM"/>
    </source>
</evidence>
<feature type="compositionally biased region" description="Polar residues" evidence="2">
    <location>
        <begin position="72"/>
        <end position="83"/>
    </location>
</feature>
<dbReference type="PANTHER" id="PTHR33936:SF24">
    <property type="entry name" value="C2H2-TYPE DOMAIN-CONTAINING PROTEIN"/>
    <property type="match status" value="1"/>
</dbReference>
<dbReference type="PANTHER" id="PTHR33936">
    <property type="entry name" value="PROTEIN CBG17840"/>
    <property type="match status" value="1"/>
</dbReference>
<feature type="region of interest" description="Disordered" evidence="2">
    <location>
        <begin position="804"/>
        <end position="860"/>
    </location>
</feature>
<organism evidence="5">
    <name type="scientific">Homalodisca liturata</name>
    <dbReference type="NCBI Taxonomy" id="320908"/>
    <lineage>
        <taxon>Eukaryota</taxon>
        <taxon>Metazoa</taxon>
        <taxon>Ecdysozoa</taxon>
        <taxon>Arthropoda</taxon>
        <taxon>Hexapoda</taxon>
        <taxon>Insecta</taxon>
        <taxon>Pterygota</taxon>
        <taxon>Neoptera</taxon>
        <taxon>Paraneoptera</taxon>
        <taxon>Hemiptera</taxon>
        <taxon>Auchenorrhyncha</taxon>
        <taxon>Membracoidea</taxon>
        <taxon>Cicadellidae</taxon>
        <taxon>Cicadellinae</taxon>
        <taxon>Proconiini</taxon>
        <taxon>Homalodisca</taxon>
    </lineage>
</organism>
<keyword evidence="1" id="KW-0862">Zinc</keyword>
<evidence type="ECO:0000259" key="3">
    <source>
        <dbReference type="PROSITE" id="PS50157"/>
    </source>
</evidence>
<gene>
    <name evidence="5" type="ORF">g.15859</name>
</gene>
<dbReference type="InterPro" id="IPR007527">
    <property type="entry name" value="Znf_SWIM"/>
</dbReference>
<keyword evidence="1" id="KW-0863">Zinc-finger</keyword>
<proteinExistence type="predicted"/>
<feature type="domain" description="C2H2-type" evidence="3">
    <location>
        <begin position="126"/>
        <end position="157"/>
    </location>
</feature>
<dbReference type="EMBL" id="GECU01032931">
    <property type="protein sequence ID" value="JAS74775.1"/>
    <property type="molecule type" value="Transcribed_RNA"/>
</dbReference>
<feature type="compositionally biased region" description="Basic and acidic residues" evidence="2">
    <location>
        <begin position="830"/>
        <end position="860"/>
    </location>
</feature>
<dbReference type="PROSITE" id="PS50157">
    <property type="entry name" value="ZINC_FINGER_C2H2_2"/>
    <property type="match status" value="1"/>
</dbReference>
<dbReference type="SMART" id="SM00355">
    <property type="entry name" value="ZnF_C2H2"/>
    <property type="match status" value="2"/>
</dbReference>